<sequence>MFGVLAKALFPDARLVCFEPDEKNLAQLRHNFAANGIVADIHPVGLWSRETTLYYHPGTSYGGYIDEQPPGIPIPCVVPRIDADCWLKLDIEGSEYEVLPRLLADGAYPRWISMEIHDFNRRGSALLALLRQHGYEISGDVSPGLSCTTVEAWRNAADSAGETH</sequence>
<dbReference type="GO" id="GO:0008168">
    <property type="term" value="F:methyltransferase activity"/>
    <property type="evidence" value="ECO:0007669"/>
    <property type="project" value="UniProtKB-KW"/>
</dbReference>
<keyword evidence="3" id="KW-1185">Reference proteome</keyword>
<evidence type="ECO:0000313" key="3">
    <source>
        <dbReference type="Proteomes" id="UP000676506"/>
    </source>
</evidence>
<dbReference type="Pfam" id="PF05050">
    <property type="entry name" value="Methyltransf_21"/>
    <property type="match status" value="1"/>
</dbReference>
<name>A0ABX8BFB0_9BACT</name>
<dbReference type="RefSeq" id="WP_211429655.1">
    <property type="nucleotide sequence ID" value="NZ_CP072648.1"/>
</dbReference>
<reference evidence="2 3" key="1">
    <citation type="submission" date="2021-03" db="EMBL/GenBank/DDBJ databases">
        <title>Genomic and phenotypic characterization of Chloracidobacterium isolates provides evidence for multiple species.</title>
        <authorList>
            <person name="Saini M.K."/>
            <person name="Costas A.M.G."/>
            <person name="Tank M."/>
            <person name="Bryant D.A."/>
        </authorList>
    </citation>
    <scope>NUCLEOTIDE SEQUENCE [LARGE SCALE GENOMIC DNA]</scope>
    <source>
        <strain evidence="2 3">BV2-C</strain>
    </source>
</reference>
<accession>A0ABX8BFB0</accession>
<dbReference type="InterPro" id="IPR006342">
    <property type="entry name" value="FkbM_mtfrase"/>
</dbReference>
<dbReference type="GO" id="GO:0032259">
    <property type="term" value="P:methylation"/>
    <property type="evidence" value="ECO:0007669"/>
    <property type="project" value="UniProtKB-KW"/>
</dbReference>
<dbReference type="Gene3D" id="3.40.50.150">
    <property type="entry name" value="Vaccinia Virus protein VP39"/>
    <property type="match status" value="1"/>
</dbReference>
<dbReference type="Proteomes" id="UP000676506">
    <property type="component" value="Chromosome 1"/>
</dbReference>
<dbReference type="EMBL" id="CP072648">
    <property type="protein sequence ID" value="QUW03765.1"/>
    <property type="molecule type" value="Genomic_DNA"/>
</dbReference>
<keyword evidence="2" id="KW-0489">Methyltransferase</keyword>
<proteinExistence type="predicted"/>
<organism evidence="2 3">
    <name type="scientific">Chloracidobacterium validum</name>
    <dbReference type="NCBI Taxonomy" id="2821543"/>
    <lineage>
        <taxon>Bacteria</taxon>
        <taxon>Pseudomonadati</taxon>
        <taxon>Acidobacteriota</taxon>
        <taxon>Terriglobia</taxon>
        <taxon>Terriglobales</taxon>
        <taxon>Acidobacteriaceae</taxon>
        <taxon>Chloracidobacterium</taxon>
    </lineage>
</organism>
<evidence type="ECO:0000259" key="1">
    <source>
        <dbReference type="Pfam" id="PF05050"/>
    </source>
</evidence>
<keyword evidence="2" id="KW-0808">Transferase</keyword>
<gene>
    <name evidence="2" type="ORF">J8C06_04855</name>
</gene>
<protein>
    <submittedName>
        <fullName evidence="2">FkbM family methyltransferase</fullName>
    </submittedName>
</protein>
<feature type="domain" description="Methyltransferase FkbM" evidence="1">
    <location>
        <begin position="14"/>
        <end position="137"/>
    </location>
</feature>
<evidence type="ECO:0000313" key="2">
    <source>
        <dbReference type="EMBL" id="QUW03765.1"/>
    </source>
</evidence>
<dbReference type="InterPro" id="IPR029063">
    <property type="entry name" value="SAM-dependent_MTases_sf"/>
</dbReference>
<dbReference type="SUPFAM" id="SSF53335">
    <property type="entry name" value="S-adenosyl-L-methionine-dependent methyltransferases"/>
    <property type="match status" value="1"/>
</dbReference>